<evidence type="ECO:0000256" key="4">
    <source>
        <dbReference type="ARBA" id="ARBA00022679"/>
    </source>
</evidence>
<dbReference type="CDD" id="cd02165">
    <property type="entry name" value="NMNAT"/>
    <property type="match status" value="1"/>
</dbReference>
<evidence type="ECO:0000313" key="12">
    <source>
        <dbReference type="EMBL" id="NEV68342.1"/>
    </source>
</evidence>
<organism evidence="12">
    <name type="scientific">Lyngbya confervoides BDU141951</name>
    <dbReference type="NCBI Taxonomy" id="1574623"/>
    <lineage>
        <taxon>Bacteria</taxon>
        <taxon>Bacillati</taxon>
        <taxon>Cyanobacteriota</taxon>
        <taxon>Cyanophyceae</taxon>
        <taxon>Oscillatoriophycideae</taxon>
        <taxon>Oscillatoriales</taxon>
        <taxon>Microcoleaceae</taxon>
        <taxon>Lyngbya</taxon>
    </lineage>
</organism>
<dbReference type="InterPro" id="IPR014729">
    <property type="entry name" value="Rossmann-like_a/b/a_fold"/>
</dbReference>
<keyword evidence="7 10" id="KW-0067">ATP-binding</keyword>
<feature type="domain" description="Cytidyltransferase-like" evidence="11">
    <location>
        <begin position="7"/>
        <end position="165"/>
    </location>
</feature>
<protein>
    <recommendedName>
        <fullName evidence="10">Probable nicotinate-nucleotide adenylyltransferase</fullName>
        <ecNumber evidence="10">2.7.7.18</ecNumber>
    </recommendedName>
    <alternativeName>
        <fullName evidence="10">Deamido-NAD(+) diphosphorylase</fullName>
    </alternativeName>
    <alternativeName>
        <fullName evidence="10">Deamido-NAD(+) pyrophosphorylase</fullName>
    </alternativeName>
    <alternativeName>
        <fullName evidence="10">Nicotinate mononucleotide adenylyltransferase</fullName>
        <shortName evidence="10">NaMN adenylyltransferase</shortName>
    </alternativeName>
</protein>
<evidence type="ECO:0000259" key="11">
    <source>
        <dbReference type="Pfam" id="PF01467"/>
    </source>
</evidence>
<dbReference type="PANTHER" id="PTHR39321">
    <property type="entry name" value="NICOTINATE-NUCLEOTIDE ADENYLYLTRANSFERASE-RELATED"/>
    <property type="match status" value="1"/>
</dbReference>
<dbReference type="Pfam" id="PF01467">
    <property type="entry name" value="CTP_transf_like"/>
    <property type="match status" value="1"/>
</dbReference>
<dbReference type="UniPathway" id="UPA00253">
    <property type="reaction ID" value="UER00332"/>
</dbReference>
<dbReference type="GO" id="GO:0009435">
    <property type="term" value="P:NAD+ biosynthetic process"/>
    <property type="evidence" value="ECO:0007669"/>
    <property type="project" value="UniProtKB-UniRule"/>
</dbReference>
<evidence type="ECO:0000256" key="6">
    <source>
        <dbReference type="ARBA" id="ARBA00022741"/>
    </source>
</evidence>
<keyword evidence="4 10" id="KW-0808">Transferase</keyword>
<evidence type="ECO:0000256" key="7">
    <source>
        <dbReference type="ARBA" id="ARBA00022840"/>
    </source>
</evidence>
<evidence type="ECO:0000256" key="9">
    <source>
        <dbReference type="ARBA" id="ARBA00048721"/>
    </source>
</evidence>
<comment type="function">
    <text evidence="1 10">Catalyzes the reversible adenylation of nicotinate mononucleotide (NaMN) to nicotinic acid adenine dinucleotide (NaAD).</text>
</comment>
<dbReference type="NCBIfam" id="NF000842">
    <property type="entry name" value="PRK00071.2-1"/>
    <property type="match status" value="1"/>
</dbReference>
<proteinExistence type="inferred from homology"/>
<dbReference type="HAMAP" id="MF_00244">
    <property type="entry name" value="NaMN_adenylyltr"/>
    <property type="match status" value="1"/>
</dbReference>
<name>A0A0C1VCH1_9CYAN</name>
<keyword evidence="5 10" id="KW-0548">Nucleotidyltransferase</keyword>
<dbReference type="Gene3D" id="3.40.50.620">
    <property type="entry name" value="HUPs"/>
    <property type="match status" value="1"/>
</dbReference>
<keyword evidence="6 10" id="KW-0547">Nucleotide-binding</keyword>
<keyword evidence="8 10" id="KW-0520">NAD</keyword>
<evidence type="ECO:0000256" key="2">
    <source>
        <dbReference type="ARBA" id="ARBA00005019"/>
    </source>
</evidence>
<comment type="similarity">
    <text evidence="10">Belongs to the NadD family.</text>
</comment>
<reference evidence="12" key="1">
    <citation type="submission" date="2014-11" db="EMBL/GenBank/DDBJ databases">
        <authorList>
            <person name="Malar M.C."/>
            <person name="Sen D."/>
            <person name="Tripathy S."/>
        </authorList>
    </citation>
    <scope>NUCLEOTIDE SEQUENCE</scope>
    <source>
        <strain evidence="12">BDU141951</strain>
    </source>
</reference>
<dbReference type="SUPFAM" id="SSF52374">
    <property type="entry name" value="Nucleotidylyl transferase"/>
    <property type="match status" value="1"/>
</dbReference>
<dbReference type="GO" id="GO:0005524">
    <property type="term" value="F:ATP binding"/>
    <property type="evidence" value="ECO:0007669"/>
    <property type="project" value="UniProtKB-KW"/>
</dbReference>
<evidence type="ECO:0000256" key="3">
    <source>
        <dbReference type="ARBA" id="ARBA00022642"/>
    </source>
</evidence>
<comment type="caution">
    <text evidence="12">The sequence shown here is derived from an EMBL/GenBank/DDBJ whole genome shotgun (WGS) entry which is preliminary data.</text>
</comment>
<reference evidence="12" key="2">
    <citation type="journal article" date="2015" name="Genome Announc.">
        <title>Draft Genome Sequence of Filamentous Marine Cyanobacterium Lyngbya confervoides Strain BDU141951.</title>
        <authorList>
            <person name="Chandrababunaidu M.M."/>
            <person name="Sen D."/>
            <person name="Tripathy S."/>
        </authorList>
    </citation>
    <scope>NUCLEOTIDE SEQUENCE</scope>
    <source>
        <strain evidence="12">BDU141951</strain>
    </source>
</reference>
<evidence type="ECO:0000256" key="10">
    <source>
        <dbReference type="HAMAP-Rule" id="MF_00244"/>
    </source>
</evidence>
<evidence type="ECO:0000256" key="5">
    <source>
        <dbReference type="ARBA" id="ARBA00022695"/>
    </source>
</evidence>
<dbReference type="InterPro" id="IPR004821">
    <property type="entry name" value="Cyt_trans-like"/>
</dbReference>
<dbReference type="InterPro" id="IPR005248">
    <property type="entry name" value="NadD/NMNAT"/>
</dbReference>
<comment type="catalytic activity">
    <reaction evidence="9 10">
        <text>nicotinate beta-D-ribonucleotide + ATP + H(+) = deamido-NAD(+) + diphosphate</text>
        <dbReference type="Rhea" id="RHEA:22860"/>
        <dbReference type="ChEBI" id="CHEBI:15378"/>
        <dbReference type="ChEBI" id="CHEBI:30616"/>
        <dbReference type="ChEBI" id="CHEBI:33019"/>
        <dbReference type="ChEBI" id="CHEBI:57502"/>
        <dbReference type="ChEBI" id="CHEBI:58437"/>
        <dbReference type="EC" id="2.7.7.18"/>
    </reaction>
</comment>
<dbReference type="NCBIfam" id="TIGR00125">
    <property type="entry name" value="cyt_tran_rel"/>
    <property type="match status" value="1"/>
</dbReference>
<sequence>MQIALFGMSADPPHRGHGRVLRWLARHFDHVAVWAADNPYKQHQCPLRDRQAMLKLMIQDLPVPPGRIALYEELSHRHSLVSAQQARERWPQAELTLIVGADLVEQLPHWYKAAELFQLANILVMPRPGYRPSDQALAAIRQQGGQVAIAETLKTFEVSSSYYRQTEDAQALPTAVRAYINQRNLYPCTASSKEKQAIS</sequence>
<dbReference type="GO" id="GO:0004515">
    <property type="term" value="F:nicotinate-nucleotide adenylyltransferase activity"/>
    <property type="evidence" value="ECO:0007669"/>
    <property type="project" value="UniProtKB-UniRule"/>
</dbReference>
<evidence type="ECO:0000256" key="8">
    <source>
        <dbReference type="ARBA" id="ARBA00023027"/>
    </source>
</evidence>
<comment type="pathway">
    <text evidence="2 10">Cofactor biosynthesis; NAD(+) biosynthesis; deamido-NAD(+) from nicotinate D-ribonucleotide: step 1/1.</text>
</comment>
<reference evidence="12" key="3">
    <citation type="submission" date="2020-02" db="EMBL/GenBank/DDBJ databases">
        <authorList>
            <person name="Sarangi A.N."/>
            <person name="Ghosh S."/>
            <person name="Mukherjee M."/>
            <person name="Tripathy S."/>
        </authorList>
    </citation>
    <scope>NUCLEOTIDE SEQUENCE</scope>
    <source>
        <strain evidence="12">BDU141951</strain>
    </source>
</reference>
<dbReference type="AlphaFoldDB" id="A0A0C1VCH1"/>
<dbReference type="EC" id="2.7.7.18" evidence="10"/>
<dbReference type="PANTHER" id="PTHR39321:SF3">
    <property type="entry name" value="PHOSPHOPANTETHEINE ADENYLYLTRANSFERASE"/>
    <property type="match status" value="1"/>
</dbReference>
<gene>
    <name evidence="10" type="primary">nadD</name>
    <name evidence="12" type="ORF">QQ91_014605</name>
</gene>
<evidence type="ECO:0000256" key="1">
    <source>
        <dbReference type="ARBA" id="ARBA00002324"/>
    </source>
</evidence>
<keyword evidence="3 10" id="KW-0662">Pyridine nucleotide biosynthesis</keyword>
<accession>A0A0C1VCH1</accession>
<dbReference type="EMBL" id="JTHE02000003">
    <property type="protein sequence ID" value="NEV68342.1"/>
    <property type="molecule type" value="Genomic_DNA"/>
</dbReference>